<evidence type="ECO:0000313" key="5">
    <source>
        <dbReference type="EMBL" id="CAE0413405.1"/>
    </source>
</evidence>
<dbReference type="PANTHER" id="PTHR24201">
    <property type="entry name" value="ANK_REP_REGION DOMAIN-CONTAINING PROTEIN"/>
    <property type="match status" value="1"/>
</dbReference>
<evidence type="ECO:0000256" key="2">
    <source>
        <dbReference type="ARBA" id="ARBA00023043"/>
    </source>
</evidence>
<dbReference type="AlphaFoldDB" id="A0A7S3LAY0"/>
<dbReference type="PANTHER" id="PTHR24201:SF16">
    <property type="entry name" value="ANKYRIN-1-LIKE-RELATED"/>
    <property type="match status" value="1"/>
</dbReference>
<dbReference type="PROSITE" id="PS50297">
    <property type="entry name" value="ANK_REP_REGION"/>
    <property type="match status" value="1"/>
</dbReference>
<gene>
    <name evidence="5" type="ORF">ACOF00016_LOCUS10661</name>
</gene>
<dbReference type="SUPFAM" id="SSF48403">
    <property type="entry name" value="Ankyrin repeat"/>
    <property type="match status" value="1"/>
</dbReference>
<dbReference type="GO" id="GO:0005634">
    <property type="term" value="C:nucleus"/>
    <property type="evidence" value="ECO:0007669"/>
    <property type="project" value="TreeGrafter"/>
</dbReference>
<evidence type="ECO:0008006" key="6">
    <source>
        <dbReference type="Google" id="ProtNLM"/>
    </source>
</evidence>
<dbReference type="PROSITE" id="PS50088">
    <property type="entry name" value="ANK_REPEAT"/>
    <property type="match status" value="1"/>
</dbReference>
<name>A0A7S3LAY0_9STRA</name>
<keyword evidence="4" id="KW-0732">Signal</keyword>
<proteinExistence type="predicted"/>
<organism evidence="5">
    <name type="scientific">Amphora coffeiformis</name>
    <dbReference type="NCBI Taxonomy" id="265554"/>
    <lineage>
        <taxon>Eukaryota</taxon>
        <taxon>Sar</taxon>
        <taxon>Stramenopiles</taxon>
        <taxon>Ochrophyta</taxon>
        <taxon>Bacillariophyta</taxon>
        <taxon>Bacillariophyceae</taxon>
        <taxon>Bacillariophycidae</taxon>
        <taxon>Thalassiophysales</taxon>
        <taxon>Catenulaceae</taxon>
        <taxon>Amphora</taxon>
    </lineage>
</organism>
<keyword evidence="2 3" id="KW-0040">ANK repeat</keyword>
<evidence type="ECO:0000256" key="1">
    <source>
        <dbReference type="ARBA" id="ARBA00022737"/>
    </source>
</evidence>
<protein>
    <recommendedName>
        <fullName evidence="6">Fe2OG dioxygenase domain-containing protein</fullName>
    </recommendedName>
</protein>
<sequence>MIVRFSITYLLFIFSFVASLEVHEGEDVAQQESVPIRPPHPPQPQKMVMDESFPMTSLEAFQQFTTNGAQQDLYSEYMEGCYQYIGQEMCDNNEKERLARNALQPSLMQNLTETGYVKMTTPATTQHILKSYIEKFGSNLDVEDWGRQTHTNHWERSPDAHNIDFFMPLADRHTIQREVQEVLEKWCGTPLTFTSMYGIRVYRQGAVLAPHVDRLPMVVSAILNVVQEDVDEREEAMEDWPLEVIGRDGIAVNLTLQPGEMILYESHSVIHGRPYPLEKWYYANMFLHFEPVGFSYNLQQKYRNSVKQQVAREDVARDAFHKALAMQQPTKNAKTKMQQSVKFPPYVAENTDQKLRWTQDFIFQREPKKPKKVQKTVGATTAHTVAANGDLEALKQVVDLDPSVVDQADANGWKPVHEAARGGQYKVLQYLIEKGVDLNERTHNGKGASPLWWAERNFPESHPAVVLLKKHGAKSIPPKDE</sequence>
<accession>A0A7S3LAY0</accession>
<reference evidence="5" key="1">
    <citation type="submission" date="2021-01" db="EMBL/GenBank/DDBJ databases">
        <authorList>
            <person name="Corre E."/>
            <person name="Pelletier E."/>
            <person name="Niang G."/>
            <person name="Scheremetjew M."/>
            <person name="Finn R."/>
            <person name="Kale V."/>
            <person name="Holt S."/>
            <person name="Cochrane G."/>
            <person name="Meng A."/>
            <person name="Brown T."/>
            <person name="Cohen L."/>
        </authorList>
    </citation>
    <scope>NUCLEOTIDE SEQUENCE</scope>
    <source>
        <strain evidence="5">CCMP127</strain>
    </source>
</reference>
<feature type="chain" id="PRO_5031044526" description="Fe2OG dioxygenase domain-containing protein" evidence="4">
    <location>
        <begin position="20"/>
        <end position="481"/>
    </location>
</feature>
<dbReference type="Gene3D" id="1.25.40.20">
    <property type="entry name" value="Ankyrin repeat-containing domain"/>
    <property type="match status" value="1"/>
</dbReference>
<feature type="signal peptide" evidence="4">
    <location>
        <begin position="1"/>
        <end position="19"/>
    </location>
</feature>
<keyword evidence="1" id="KW-0677">Repeat</keyword>
<dbReference type="InterPro" id="IPR002110">
    <property type="entry name" value="Ankyrin_rpt"/>
</dbReference>
<feature type="repeat" description="ANK" evidence="3">
    <location>
        <begin position="411"/>
        <end position="443"/>
    </location>
</feature>
<evidence type="ECO:0000256" key="4">
    <source>
        <dbReference type="SAM" id="SignalP"/>
    </source>
</evidence>
<dbReference type="InterPro" id="IPR036770">
    <property type="entry name" value="Ankyrin_rpt-contain_sf"/>
</dbReference>
<dbReference type="InterPro" id="IPR050776">
    <property type="entry name" value="Ank_Repeat/CDKN_Inhibitor"/>
</dbReference>
<dbReference type="SMART" id="SM00248">
    <property type="entry name" value="ANK"/>
    <property type="match status" value="3"/>
</dbReference>
<evidence type="ECO:0000256" key="3">
    <source>
        <dbReference type="PROSITE-ProRule" id="PRU00023"/>
    </source>
</evidence>
<dbReference type="Pfam" id="PF12796">
    <property type="entry name" value="Ank_2"/>
    <property type="match status" value="1"/>
</dbReference>
<dbReference type="EMBL" id="HBIM01013083">
    <property type="protein sequence ID" value="CAE0413405.1"/>
    <property type="molecule type" value="Transcribed_RNA"/>
</dbReference>